<evidence type="ECO:0000313" key="1">
    <source>
        <dbReference type="EMBL" id="KGO07518.1"/>
    </source>
</evidence>
<evidence type="ECO:0000313" key="2">
    <source>
        <dbReference type="Proteomes" id="UP000030140"/>
    </source>
</evidence>
<dbReference type="AlphaFoldDB" id="A0A0A2GYA0"/>
<name>A0A0A2GYA0_9FLAO</name>
<sequence length="123" mass="14210">MGLLFIYNANSGAINGLLDTAHKLVSPETYQCELCDLTHGAFTEKKVWLRFRESVKTPMQFLHKDEFLKRYNSKWLPQYDFPLVLAATDSGLEVAISKERLTELQTPEALIEEVQEVLRLFNF</sequence>
<dbReference type="RefSeq" id="WP_035327626.1">
    <property type="nucleotide sequence ID" value="NZ_CP015125.1"/>
</dbReference>
<dbReference type="PATRIC" id="fig|1300343.5.peg.1326"/>
<reference evidence="1 2" key="1">
    <citation type="submission" date="2014-10" db="EMBL/GenBank/DDBJ databases">
        <title>Draft genome sequence of the proteorhodopsin-containing marine bacterium Dokdonia donghaensis.</title>
        <authorList>
            <person name="Gomez-Consarnau L."/>
            <person name="Gonzalez J.M."/>
            <person name="Riedel T."/>
            <person name="Jaenicke S."/>
            <person name="Wagner-Doebler I."/>
            <person name="Fuhrman J.A."/>
        </authorList>
    </citation>
    <scope>NUCLEOTIDE SEQUENCE [LARGE SCALE GENOMIC DNA]</scope>
    <source>
        <strain evidence="1 2">DSW-1</strain>
    </source>
</reference>
<dbReference type="Proteomes" id="UP000030140">
    <property type="component" value="Unassembled WGS sequence"/>
</dbReference>
<comment type="caution">
    <text evidence="1">The sequence shown here is derived from an EMBL/GenBank/DDBJ whole genome shotgun (WGS) entry which is preliminary data.</text>
</comment>
<proteinExistence type="predicted"/>
<dbReference type="KEGG" id="ddo:I597_1314"/>
<protein>
    <submittedName>
        <fullName evidence="1">GTPase</fullName>
    </submittedName>
</protein>
<keyword evidence="2" id="KW-1185">Reference proteome</keyword>
<dbReference type="EMBL" id="JSAQ01000001">
    <property type="protein sequence ID" value="KGO07518.1"/>
    <property type="molecule type" value="Genomic_DNA"/>
</dbReference>
<gene>
    <name evidence="1" type="ORF">NV36_12180</name>
</gene>
<accession>A0A0A2GYA0</accession>
<organism evidence="1 2">
    <name type="scientific">Dokdonia donghaensis DSW-1</name>
    <dbReference type="NCBI Taxonomy" id="1300343"/>
    <lineage>
        <taxon>Bacteria</taxon>
        <taxon>Pseudomonadati</taxon>
        <taxon>Bacteroidota</taxon>
        <taxon>Flavobacteriia</taxon>
        <taxon>Flavobacteriales</taxon>
        <taxon>Flavobacteriaceae</taxon>
        <taxon>Dokdonia</taxon>
    </lineage>
</organism>
<dbReference type="OrthoDB" id="572467at2"/>